<sequence>MQVPDWLTGPAAWLMGRPVHGPAVGKEDGLGDFTRLVMREDRLSFGTTARKAGTAGDFNQLRRLDKRQR</sequence>
<evidence type="ECO:0000313" key="2">
    <source>
        <dbReference type="Proteomes" id="UP000314294"/>
    </source>
</evidence>
<dbReference type="EMBL" id="SRLO01000027">
    <property type="protein sequence ID" value="TNN84428.1"/>
    <property type="molecule type" value="Genomic_DNA"/>
</dbReference>
<dbReference type="AlphaFoldDB" id="A0A4Z2J411"/>
<comment type="caution">
    <text evidence="1">The sequence shown here is derived from an EMBL/GenBank/DDBJ whole genome shotgun (WGS) entry which is preliminary data.</text>
</comment>
<evidence type="ECO:0000313" key="1">
    <source>
        <dbReference type="EMBL" id="TNN84428.1"/>
    </source>
</evidence>
<dbReference type="Proteomes" id="UP000314294">
    <property type="component" value="Unassembled WGS sequence"/>
</dbReference>
<accession>A0A4Z2J411</accession>
<gene>
    <name evidence="1" type="ORF">EYF80_005421</name>
</gene>
<name>A0A4Z2J411_9TELE</name>
<protein>
    <submittedName>
        <fullName evidence="1">Uncharacterized protein</fullName>
    </submittedName>
</protein>
<proteinExistence type="predicted"/>
<keyword evidence="2" id="KW-1185">Reference proteome</keyword>
<reference evidence="1 2" key="1">
    <citation type="submission" date="2019-03" db="EMBL/GenBank/DDBJ databases">
        <title>First draft genome of Liparis tanakae, snailfish: a comprehensive survey of snailfish specific genes.</title>
        <authorList>
            <person name="Kim W."/>
            <person name="Song I."/>
            <person name="Jeong J.-H."/>
            <person name="Kim D."/>
            <person name="Kim S."/>
            <person name="Ryu S."/>
            <person name="Song J.Y."/>
            <person name="Lee S.K."/>
        </authorList>
    </citation>
    <scope>NUCLEOTIDE SEQUENCE [LARGE SCALE GENOMIC DNA]</scope>
    <source>
        <tissue evidence="1">Muscle</tissue>
    </source>
</reference>
<organism evidence="1 2">
    <name type="scientific">Liparis tanakae</name>
    <name type="common">Tanaka's snailfish</name>
    <dbReference type="NCBI Taxonomy" id="230148"/>
    <lineage>
        <taxon>Eukaryota</taxon>
        <taxon>Metazoa</taxon>
        <taxon>Chordata</taxon>
        <taxon>Craniata</taxon>
        <taxon>Vertebrata</taxon>
        <taxon>Euteleostomi</taxon>
        <taxon>Actinopterygii</taxon>
        <taxon>Neopterygii</taxon>
        <taxon>Teleostei</taxon>
        <taxon>Neoteleostei</taxon>
        <taxon>Acanthomorphata</taxon>
        <taxon>Eupercaria</taxon>
        <taxon>Perciformes</taxon>
        <taxon>Cottioidei</taxon>
        <taxon>Cottales</taxon>
        <taxon>Liparidae</taxon>
        <taxon>Liparis</taxon>
    </lineage>
</organism>